<dbReference type="InterPro" id="IPR036937">
    <property type="entry name" value="Adhesion_dom_fimbrial_sf"/>
</dbReference>
<dbReference type="PATRIC" id="fig|1157951.4.peg.1320"/>
<name>A0A140NMM5_PROSM</name>
<keyword evidence="4" id="KW-0281">Fimbrium</keyword>
<protein>
    <submittedName>
        <fullName evidence="7">Fimbrial protein</fullName>
    </submittedName>
</protein>
<accession>A0A140NMM5</accession>
<evidence type="ECO:0000256" key="5">
    <source>
        <dbReference type="SAM" id="SignalP"/>
    </source>
</evidence>
<dbReference type="AlphaFoldDB" id="A0A140NMM5"/>
<evidence type="ECO:0000256" key="1">
    <source>
        <dbReference type="ARBA" id="ARBA00004561"/>
    </source>
</evidence>
<dbReference type="PANTHER" id="PTHR33420:SF12">
    <property type="entry name" value="FIMBRIN-LIKE PROTEIN FIMI-RELATED"/>
    <property type="match status" value="1"/>
</dbReference>
<dbReference type="EMBL" id="CP003488">
    <property type="protein sequence ID" value="AFH93202.1"/>
    <property type="molecule type" value="Genomic_DNA"/>
</dbReference>
<dbReference type="Gene3D" id="2.60.40.1090">
    <property type="entry name" value="Fimbrial-type adhesion domain"/>
    <property type="match status" value="1"/>
</dbReference>
<dbReference type="PANTHER" id="PTHR33420">
    <property type="entry name" value="FIMBRIAL SUBUNIT ELFA-RELATED"/>
    <property type="match status" value="1"/>
</dbReference>
<dbReference type="KEGG" id="psi:S70_06655"/>
<feature type="signal peptide" evidence="5">
    <location>
        <begin position="1"/>
        <end position="23"/>
    </location>
</feature>
<evidence type="ECO:0000313" key="8">
    <source>
        <dbReference type="Proteomes" id="UP000005012"/>
    </source>
</evidence>
<dbReference type="RefSeq" id="WP_004927221.1">
    <property type="nucleotide sequence ID" value="NC_017731.1"/>
</dbReference>
<dbReference type="InterPro" id="IPR000259">
    <property type="entry name" value="Adhesion_dom_fimbrial"/>
</dbReference>
<keyword evidence="3 5" id="KW-0732">Signal</keyword>
<dbReference type="SUPFAM" id="SSF49401">
    <property type="entry name" value="Bacterial adhesins"/>
    <property type="match status" value="1"/>
</dbReference>
<organism evidence="7 8">
    <name type="scientific">Providencia stuartii (strain MRSN 2154)</name>
    <dbReference type="NCBI Taxonomy" id="1157951"/>
    <lineage>
        <taxon>Bacteria</taxon>
        <taxon>Pseudomonadati</taxon>
        <taxon>Pseudomonadota</taxon>
        <taxon>Gammaproteobacteria</taxon>
        <taxon>Enterobacterales</taxon>
        <taxon>Morganellaceae</taxon>
        <taxon>Providencia</taxon>
    </lineage>
</organism>
<comment type="subcellular location">
    <subcellularLocation>
        <location evidence="1">Fimbrium</location>
    </subcellularLocation>
</comment>
<evidence type="ECO:0000256" key="2">
    <source>
        <dbReference type="ARBA" id="ARBA00006671"/>
    </source>
</evidence>
<reference evidence="8" key="2">
    <citation type="submission" date="2012-04" db="EMBL/GenBank/DDBJ databases">
        <title>Complete genome sequence of Providencia stuartii clinical isolate MRSN 2154.</title>
        <authorList>
            <person name="Clifford R.J."/>
            <person name="Hang J."/>
            <person name="Riley M.C."/>
            <person name="Onmus-Leone F."/>
            <person name="Kuschner R.A."/>
            <person name="Lesho E.P."/>
            <person name="Waterman P.E."/>
        </authorList>
    </citation>
    <scope>NUCLEOTIDE SEQUENCE [LARGE SCALE GENOMIC DNA]</scope>
    <source>
        <strain evidence="8">MRSN 2154</strain>
    </source>
</reference>
<dbReference type="InterPro" id="IPR050263">
    <property type="entry name" value="Bact_Fimbrial_Adh_Pro"/>
</dbReference>
<dbReference type="GeneID" id="93518004"/>
<evidence type="ECO:0000313" key="7">
    <source>
        <dbReference type="EMBL" id="AFH93202.1"/>
    </source>
</evidence>
<feature type="domain" description="Fimbrial-type adhesion" evidence="6">
    <location>
        <begin position="31"/>
        <end position="173"/>
    </location>
</feature>
<proteinExistence type="inferred from homology"/>
<gene>
    <name evidence="7" type="ordered locus">S70_06655</name>
</gene>
<evidence type="ECO:0000259" key="6">
    <source>
        <dbReference type="Pfam" id="PF00419"/>
    </source>
</evidence>
<dbReference type="InterPro" id="IPR008966">
    <property type="entry name" value="Adhesion_dom_sf"/>
</dbReference>
<dbReference type="OrthoDB" id="6986861at2"/>
<evidence type="ECO:0000256" key="4">
    <source>
        <dbReference type="ARBA" id="ARBA00023263"/>
    </source>
</evidence>
<dbReference type="Pfam" id="PF00419">
    <property type="entry name" value="Fimbrial"/>
    <property type="match status" value="1"/>
</dbReference>
<comment type="similarity">
    <text evidence="2">Belongs to the fimbrial protein family.</text>
</comment>
<dbReference type="Proteomes" id="UP000005012">
    <property type="component" value="Chromosome"/>
</dbReference>
<reference evidence="7 8" key="1">
    <citation type="journal article" date="2012" name="J. Bacteriol.">
        <title>Complete Genome Sequence of Providencia stuartii Clinical Isolate MRSN 2154.</title>
        <authorList>
            <person name="Clifford R.J."/>
            <person name="Hang J."/>
            <person name="Riley M.C."/>
            <person name="Onmus-Leone F."/>
            <person name="Kuschner R.A."/>
            <person name="Lesho E.P."/>
            <person name="Waterman P.E."/>
        </authorList>
    </citation>
    <scope>NUCLEOTIDE SEQUENCE [LARGE SCALE GENOMIC DNA]</scope>
    <source>
        <strain evidence="7 8">MRSN 2154</strain>
    </source>
</reference>
<sequence length="174" mass="18614">MKAILVMLLVSQFATLPSVQAQASTLWGSVNMNGSIVDSACAIDTGSYEQVVDMGILPVGTIRQQGQGPVHPFSITLIGCTLVPYTGSPWQAFTVTFDGPASGNWFTVSGDARGVALLLQDADGKPIYPGKSTEKQTIAPGNTVLNYGLRLVADKEPLRPGQYQSALRFKLDYY</sequence>
<evidence type="ECO:0000256" key="3">
    <source>
        <dbReference type="ARBA" id="ARBA00022729"/>
    </source>
</evidence>
<dbReference type="HOGENOM" id="CLU_088965_4_1_6"/>
<feature type="chain" id="PRO_5007303925" evidence="5">
    <location>
        <begin position="24"/>
        <end position="174"/>
    </location>
</feature>
<dbReference type="GO" id="GO:0043709">
    <property type="term" value="P:cell adhesion involved in single-species biofilm formation"/>
    <property type="evidence" value="ECO:0007669"/>
    <property type="project" value="TreeGrafter"/>
</dbReference>
<dbReference type="GO" id="GO:0009289">
    <property type="term" value="C:pilus"/>
    <property type="evidence" value="ECO:0007669"/>
    <property type="project" value="UniProtKB-SubCell"/>
</dbReference>